<reference evidence="1" key="1">
    <citation type="submission" date="2022-08" db="EMBL/GenBank/DDBJ databases">
        <title>Genome Sequence of Lecanicillium fungicola.</title>
        <authorList>
            <person name="Buettner E."/>
        </authorList>
    </citation>
    <scope>NUCLEOTIDE SEQUENCE</scope>
    <source>
        <strain evidence="1">Babe33</strain>
    </source>
</reference>
<keyword evidence="2" id="KW-1185">Reference proteome</keyword>
<dbReference type="Proteomes" id="UP001143910">
    <property type="component" value="Unassembled WGS sequence"/>
</dbReference>
<organism evidence="1 2">
    <name type="scientific">Zarea fungicola</name>
    <dbReference type="NCBI Taxonomy" id="93591"/>
    <lineage>
        <taxon>Eukaryota</taxon>
        <taxon>Fungi</taxon>
        <taxon>Dikarya</taxon>
        <taxon>Ascomycota</taxon>
        <taxon>Pezizomycotina</taxon>
        <taxon>Sordariomycetes</taxon>
        <taxon>Hypocreomycetidae</taxon>
        <taxon>Hypocreales</taxon>
        <taxon>Cordycipitaceae</taxon>
        <taxon>Zarea</taxon>
    </lineage>
</organism>
<evidence type="ECO:0000313" key="2">
    <source>
        <dbReference type="Proteomes" id="UP001143910"/>
    </source>
</evidence>
<gene>
    <name evidence="1" type="ORF">NQ176_g3980</name>
</gene>
<evidence type="ECO:0000313" key="1">
    <source>
        <dbReference type="EMBL" id="KAJ2978151.1"/>
    </source>
</evidence>
<protein>
    <submittedName>
        <fullName evidence="1">Uncharacterized protein</fullName>
    </submittedName>
</protein>
<accession>A0ACC1NH20</accession>
<proteinExistence type="predicted"/>
<comment type="caution">
    <text evidence="1">The sequence shown here is derived from an EMBL/GenBank/DDBJ whole genome shotgun (WGS) entry which is preliminary data.</text>
</comment>
<dbReference type="EMBL" id="JANJQO010000403">
    <property type="protein sequence ID" value="KAJ2978151.1"/>
    <property type="molecule type" value="Genomic_DNA"/>
</dbReference>
<name>A0ACC1NH20_9HYPO</name>
<sequence>MFRFNSLPPELREHVWRQTIEPRTVQLHFAWTHSEGWDVKDKALSHVSSPTPVPPVLQVNQEARRATKQYYARAFENGHTPRYVWVNWDLDIISIGQEHLRVILPKDRLLIQRLMLARHLHEIIFSDEQKTLLLFENTVEVFIQCIDSTMDWAHADTLSWPCPKGHVWFIDSQTGETVSFEDNKRRLDDLLEDMRVTGWQGTRPTMGFQNMRRILFMLFKFFISCFLIIALFHTLLT</sequence>